<dbReference type="EMBL" id="WJNG01000003">
    <property type="protein sequence ID" value="MRH41920.1"/>
    <property type="molecule type" value="Genomic_DNA"/>
</dbReference>
<dbReference type="CDD" id="cd10917">
    <property type="entry name" value="CE4_NodB_like_6s_7s"/>
    <property type="match status" value="1"/>
</dbReference>
<organism evidence="2 3">
    <name type="scientific">Aquibacillus halophilus</name>
    <dbReference type="NCBI Taxonomy" id="930132"/>
    <lineage>
        <taxon>Bacteria</taxon>
        <taxon>Bacillati</taxon>
        <taxon>Bacillota</taxon>
        <taxon>Bacilli</taxon>
        <taxon>Bacillales</taxon>
        <taxon>Bacillaceae</taxon>
        <taxon>Aquibacillus</taxon>
    </lineage>
</organism>
<reference evidence="2" key="1">
    <citation type="submission" date="2019-11" db="EMBL/GenBank/DDBJ databases">
        <authorList>
            <person name="Li J."/>
        </authorList>
    </citation>
    <scope>NUCLEOTIDE SEQUENCE</scope>
    <source>
        <strain evidence="2">B6B</strain>
    </source>
</reference>
<dbReference type="SUPFAM" id="SSF88713">
    <property type="entry name" value="Glycoside hydrolase/deacetylase"/>
    <property type="match status" value="1"/>
</dbReference>
<dbReference type="InterPro" id="IPR002509">
    <property type="entry name" value="NODB_dom"/>
</dbReference>
<dbReference type="Gene3D" id="3.20.20.370">
    <property type="entry name" value="Glycoside hydrolase/deacetylase"/>
    <property type="match status" value="1"/>
</dbReference>
<dbReference type="Pfam" id="PF01522">
    <property type="entry name" value="Polysacc_deac_1"/>
    <property type="match status" value="1"/>
</dbReference>
<dbReference type="Proteomes" id="UP000799092">
    <property type="component" value="Unassembled WGS sequence"/>
</dbReference>
<dbReference type="InterPro" id="IPR011330">
    <property type="entry name" value="Glyco_hydro/deAcase_b/a-brl"/>
</dbReference>
<dbReference type="GO" id="GO:0016810">
    <property type="term" value="F:hydrolase activity, acting on carbon-nitrogen (but not peptide) bonds"/>
    <property type="evidence" value="ECO:0007669"/>
    <property type="project" value="InterPro"/>
</dbReference>
<accession>A0A6A8D9I1</accession>
<evidence type="ECO:0000313" key="3">
    <source>
        <dbReference type="Proteomes" id="UP000799092"/>
    </source>
</evidence>
<evidence type="ECO:0000313" key="2">
    <source>
        <dbReference type="EMBL" id="MRH41920.1"/>
    </source>
</evidence>
<comment type="caution">
    <text evidence="2">The sequence shown here is derived from an EMBL/GenBank/DDBJ whole genome shotgun (WGS) entry which is preliminary data.</text>
</comment>
<dbReference type="AlphaFoldDB" id="A0A6A8D9I1"/>
<evidence type="ECO:0000259" key="1">
    <source>
        <dbReference type="PROSITE" id="PS51677"/>
    </source>
</evidence>
<dbReference type="PANTHER" id="PTHR10587">
    <property type="entry name" value="GLYCOSYL TRANSFERASE-RELATED"/>
    <property type="match status" value="1"/>
</dbReference>
<feature type="domain" description="NodB homology" evidence="1">
    <location>
        <begin position="15"/>
        <end position="196"/>
    </location>
</feature>
<protein>
    <submittedName>
        <fullName evidence="2">Polysaccharide deacetylase family protein</fullName>
    </submittedName>
</protein>
<proteinExistence type="predicted"/>
<name>A0A6A8D9I1_9BACI</name>
<dbReference type="GO" id="GO:0005975">
    <property type="term" value="P:carbohydrate metabolic process"/>
    <property type="evidence" value="ECO:0007669"/>
    <property type="project" value="InterPro"/>
</dbReference>
<dbReference type="OrthoDB" id="9812065at2"/>
<sequence>MNKPNIINDVQTSQKQVALTFDDGPNPLYTSQLLEIFRKVDGKATFFMIGEEMIKHPEVVKAVSENLHEIGNHTYSHPKLTELSSDDCFNELVKTENLIKEMTGKKPTTFRPPYLDYNQDTATVVEEFEYSVIGALNMEAQDWEQPGVEHILSKSLKHVKNGSILIFHDGYGDRSQTIEAVRNLVTEIDNQGYQFVTVSELLRLSRSNNS</sequence>
<dbReference type="InterPro" id="IPR050248">
    <property type="entry name" value="Polysacc_deacetylase_ArnD"/>
</dbReference>
<dbReference type="RefSeq" id="WP_153735586.1">
    <property type="nucleotide sequence ID" value="NZ_WJNG01000003.1"/>
</dbReference>
<keyword evidence="3" id="KW-1185">Reference proteome</keyword>
<gene>
    <name evidence="2" type="ORF">GH741_04430</name>
</gene>
<dbReference type="PROSITE" id="PS51677">
    <property type="entry name" value="NODB"/>
    <property type="match status" value="1"/>
</dbReference>